<dbReference type="Proteomes" id="UP000184533">
    <property type="component" value="Unassembled WGS sequence"/>
</dbReference>
<accession>A0A0F5LW77</accession>
<dbReference type="PATRIC" id="fig|1121477.3.peg.1554"/>
<evidence type="ECO:0000313" key="2">
    <source>
        <dbReference type="EMBL" id="SHE88662.1"/>
    </source>
</evidence>
<proteinExistence type="predicted"/>
<evidence type="ECO:0000313" key="1">
    <source>
        <dbReference type="EMBL" id="KKB86449.1"/>
    </source>
</evidence>
<dbReference type="AlphaFoldDB" id="A0A0F5LW77"/>
<dbReference type="STRING" id="1121477.SAMN02745223_01323"/>
<sequence length="78" mass="8546">MASYDLNDLHTDLTNMGELIDTVAETILGCDFGPPGARVPHMDRLNALICIARDQMEKLNGLVDDNFVEIGSTVVGRR</sequence>
<protein>
    <submittedName>
        <fullName evidence="1">Uncharacterized protein</fullName>
    </submittedName>
</protein>
<gene>
    <name evidence="2" type="ORF">SAMN02745223_01323</name>
    <name evidence="1" type="ORF">VW29_02495</name>
</gene>
<keyword evidence="3" id="KW-1185">Reference proteome</keyword>
<dbReference type="EMBL" id="LAJF01000036">
    <property type="protein sequence ID" value="KKB86449.1"/>
    <property type="molecule type" value="Genomic_DNA"/>
</dbReference>
<name>A0A0F5LW77_9HYPH</name>
<reference evidence="1 3" key="1">
    <citation type="submission" date="2015-03" db="EMBL/GenBank/DDBJ databases">
        <authorList>
            <person name="Hassan Y.I."/>
            <person name="Lepp D."/>
            <person name="Zhou T."/>
        </authorList>
    </citation>
    <scope>NUCLEOTIDE SEQUENCE [LARGE SCALE GENOMIC DNA]</scope>
    <source>
        <strain evidence="1 3">DSM 17137</strain>
    </source>
</reference>
<evidence type="ECO:0000313" key="3">
    <source>
        <dbReference type="Proteomes" id="UP000033608"/>
    </source>
</evidence>
<dbReference type="EMBL" id="FQVC01000003">
    <property type="protein sequence ID" value="SHE88662.1"/>
    <property type="molecule type" value="Genomic_DNA"/>
</dbReference>
<evidence type="ECO:0000313" key="4">
    <source>
        <dbReference type="Proteomes" id="UP000184533"/>
    </source>
</evidence>
<reference evidence="2 4" key="2">
    <citation type="submission" date="2016-11" db="EMBL/GenBank/DDBJ databases">
        <authorList>
            <person name="Jaros S."/>
            <person name="Januszkiewicz K."/>
            <person name="Wedrychowicz H."/>
        </authorList>
    </citation>
    <scope>NUCLEOTIDE SEQUENCE [LARGE SCALE GENOMIC DNA]</scope>
    <source>
        <strain evidence="2 4">DSM 17137</strain>
    </source>
</reference>
<dbReference type="Proteomes" id="UP000033608">
    <property type="component" value="Unassembled WGS sequence"/>
</dbReference>
<dbReference type="RefSeq" id="WP_046133778.1">
    <property type="nucleotide sequence ID" value="NZ_FQVC01000003.1"/>
</dbReference>
<organism evidence="1 3">
    <name type="scientific">Devosia limi DSM 17137</name>
    <dbReference type="NCBI Taxonomy" id="1121477"/>
    <lineage>
        <taxon>Bacteria</taxon>
        <taxon>Pseudomonadati</taxon>
        <taxon>Pseudomonadota</taxon>
        <taxon>Alphaproteobacteria</taxon>
        <taxon>Hyphomicrobiales</taxon>
        <taxon>Devosiaceae</taxon>
        <taxon>Devosia</taxon>
    </lineage>
</organism>